<reference evidence="1" key="1">
    <citation type="submission" date="2015-04" db="EMBL/GenBank/DDBJ databases">
        <title>The genome sequence of the plant pathogenic Rhizarian Plasmodiophora brassicae reveals insights in its biotrophic life cycle and the origin of chitin synthesis.</title>
        <authorList>
            <person name="Schwelm A."/>
            <person name="Fogelqvist J."/>
            <person name="Knaust A."/>
            <person name="Julke S."/>
            <person name="Lilja T."/>
            <person name="Dhandapani V."/>
            <person name="Bonilla-Rosso G."/>
            <person name="Karlsson M."/>
            <person name="Shevchenko A."/>
            <person name="Choi S.R."/>
            <person name="Kim H.G."/>
            <person name="Park J.Y."/>
            <person name="Lim Y.P."/>
            <person name="Ludwig-Muller J."/>
            <person name="Dixelius C."/>
        </authorList>
    </citation>
    <scope>NUCLEOTIDE SEQUENCE</scope>
    <source>
        <tissue evidence="1">Potato root galls</tissue>
    </source>
</reference>
<evidence type="ECO:0000313" key="1">
    <source>
        <dbReference type="EMBL" id="CRZ11157.1"/>
    </source>
</evidence>
<evidence type="ECO:0008006" key="2">
    <source>
        <dbReference type="Google" id="ProtNLM"/>
    </source>
</evidence>
<dbReference type="EMBL" id="HACM01010715">
    <property type="protein sequence ID" value="CRZ11157.1"/>
    <property type="molecule type" value="Transcribed_RNA"/>
</dbReference>
<accession>A0A0H5RC24</accession>
<protein>
    <recommendedName>
        <fullName evidence="2">Chromo domain-containing protein</fullName>
    </recommendedName>
</protein>
<organism evidence="1">
    <name type="scientific">Spongospora subterranea</name>
    <dbReference type="NCBI Taxonomy" id="70186"/>
    <lineage>
        <taxon>Eukaryota</taxon>
        <taxon>Sar</taxon>
        <taxon>Rhizaria</taxon>
        <taxon>Endomyxa</taxon>
        <taxon>Phytomyxea</taxon>
        <taxon>Plasmodiophorida</taxon>
        <taxon>Plasmodiophoridae</taxon>
        <taxon>Spongospora</taxon>
    </lineage>
</organism>
<name>A0A0H5RC24_9EUKA</name>
<proteinExistence type="predicted"/>
<feature type="non-terminal residue" evidence="1">
    <location>
        <position position="1"/>
    </location>
</feature>
<sequence length="141" mass="16183">HFQPISPVMLSCHALWPSQSCTFSLFDYVLVASNIIRKPLKTECNRCGPAQIVDMLPYNMVFTVKKLITGQTADVHAQRLKLYDDKSLNMISALNDNIVKKGILFIPESIDDLRLNADTGHYELWVRWRGFENTDYNMGFI</sequence>
<dbReference type="AlphaFoldDB" id="A0A0H5RC24"/>